<feature type="region of interest" description="Disordered" evidence="1">
    <location>
        <begin position="19"/>
        <end position="87"/>
    </location>
</feature>
<dbReference type="AlphaFoldDB" id="A0A645F6L2"/>
<comment type="caution">
    <text evidence="2">The sequence shown here is derived from an EMBL/GenBank/DDBJ whole genome shotgun (WGS) entry which is preliminary data.</text>
</comment>
<name>A0A645F6L2_9ZZZZ</name>
<dbReference type="EMBL" id="VSSQ01055377">
    <property type="protein sequence ID" value="MPN09276.1"/>
    <property type="molecule type" value="Genomic_DNA"/>
</dbReference>
<sequence length="87" mass="8882">MGVKFVGLRADDQVVAVTVNSDRADSAEETTDAEAGGNGDDQVPAETVDAAAGDEFEDGSQESHDAGAPDDVSLGRDIDADQEAADE</sequence>
<gene>
    <name evidence="2" type="ORF">SDC9_156565</name>
</gene>
<evidence type="ECO:0000313" key="2">
    <source>
        <dbReference type="EMBL" id="MPN09276.1"/>
    </source>
</evidence>
<protein>
    <submittedName>
        <fullName evidence="2">Uncharacterized protein</fullName>
    </submittedName>
</protein>
<reference evidence="2" key="1">
    <citation type="submission" date="2019-08" db="EMBL/GenBank/DDBJ databases">
        <authorList>
            <person name="Kucharzyk K."/>
            <person name="Murdoch R.W."/>
            <person name="Higgins S."/>
            <person name="Loffler F."/>
        </authorList>
    </citation>
    <scope>NUCLEOTIDE SEQUENCE</scope>
</reference>
<evidence type="ECO:0000256" key="1">
    <source>
        <dbReference type="SAM" id="MobiDB-lite"/>
    </source>
</evidence>
<feature type="compositionally biased region" description="Basic and acidic residues" evidence="1">
    <location>
        <begin position="61"/>
        <end position="79"/>
    </location>
</feature>
<proteinExistence type="predicted"/>
<organism evidence="2">
    <name type="scientific">bioreactor metagenome</name>
    <dbReference type="NCBI Taxonomy" id="1076179"/>
    <lineage>
        <taxon>unclassified sequences</taxon>
        <taxon>metagenomes</taxon>
        <taxon>ecological metagenomes</taxon>
    </lineage>
</organism>
<accession>A0A645F6L2</accession>